<sequence length="411" mass="47037">MHCHERREANVATTFYDSTTGYYTRKIKTLTGRYRKIKLGKPGPDHADPNVIPPDILDMGDRWQDEHHVVSTVPKVEFLAPPSGHEAGPLPSWAAPARRIDLLDKLESYYRQQAKTLRPKSLEKLRLVIDRFSGWCERNGIRHMDEVRAGVVNAYLEWELADYERRGKTIALQTLKAYLSLLGKCWSQAIRYEQYQGQNPIRAVCHDLPSSDITSRPESLTSEEIAALMEAIAYRKARPFERGPSCRLPQWVEDIVVVMLNTGLRINSTVHLRFDWINVDRLTVPVEFSKSKKVYSTLVNAKVQAILERRRAELGPDAERVFPEPKGPAWVYSRLNYLAKSLVKSGKWKRDMGHYNHVLRHTFITEQLKAGVPLVMVSKLAGHTSVAMTQRYDQSTHDDAIRWALVKGVSL</sequence>
<proteinExistence type="inferred from homology"/>
<name>A0A432ML74_9BACT</name>
<dbReference type="GO" id="GO:0015074">
    <property type="term" value="P:DNA integration"/>
    <property type="evidence" value="ECO:0007669"/>
    <property type="project" value="InterPro"/>
</dbReference>
<dbReference type="InterPro" id="IPR011010">
    <property type="entry name" value="DNA_brk_join_enz"/>
</dbReference>
<dbReference type="EMBL" id="RYZH01000013">
    <property type="protein sequence ID" value="RUL88174.1"/>
    <property type="molecule type" value="Genomic_DNA"/>
</dbReference>
<dbReference type="PROSITE" id="PS51898">
    <property type="entry name" value="TYR_RECOMBINASE"/>
    <property type="match status" value="1"/>
</dbReference>
<dbReference type="GO" id="GO:0003677">
    <property type="term" value="F:DNA binding"/>
    <property type="evidence" value="ECO:0007669"/>
    <property type="project" value="UniProtKB-KW"/>
</dbReference>
<evidence type="ECO:0000256" key="2">
    <source>
        <dbReference type="ARBA" id="ARBA00023125"/>
    </source>
</evidence>
<evidence type="ECO:0000256" key="1">
    <source>
        <dbReference type="ARBA" id="ARBA00008857"/>
    </source>
</evidence>
<comment type="caution">
    <text evidence="5">The sequence shown here is derived from an EMBL/GenBank/DDBJ whole genome shotgun (WGS) entry which is preliminary data.</text>
</comment>
<dbReference type="InterPro" id="IPR013762">
    <property type="entry name" value="Integrase-like_cat_sf"/>
</dbReference>
<reference evidence="5 6" key="2">
    <citation type="submission" date="2019-01" db="EMBL/GenBank/DDBJ databases">
        <title>Tautonia sociabilis, a novel thermotolerant planctomycete of Isosphaeraceae family, isolated from a 4000 m deep subterranean habitat.</title>
        <authorList>
            <person name="Kovaleva O.L."/>
            <person name="Elcheninov A.G."/>
            <person name="Van Heerden E."/>
            <person name="Toshchakov S.V."/>
            <person name="Novikov A."/>
            <person name="Bonch-Osmolovskaya E.A."/>
            <person name="Kublanov I.V."/>
        </authorList>
    </citation>
    <scope>NUCLEOTIDE SEQUENCE [LARGE SCALE GENOMIC DNA]</scope>
    <source>
        <strain evidence="5 6">GM2012</strain>
    </source>
</reference>
<dbReference type="InterPro" id="IPR050090">
    <property type="entry name" value="Tyrosine_recombinase_XerCD"/>
</dbReference>
<keyword evidence="6" id="KW-1185">Reference proteome</keyword>
<dbReference type="Gene3D" id="1.10.443.10">
    <property type="entry name" value="Intergrase catalytic core"/>
    <property type="match status" value="1"/>
</dbReference>
<dbReference type="Gene3D" id="1.10.150.130">
    <property type="match status" value="1"/>
</dbReference>
<dbReference type="AlphaFoldDB" id="A0A432ML74"/>
<feature type="domain" description="Tyr recombinase" evidence="4">
    <location>
        <begin position="215"/>
        <end position="408"/>
    </location>
</feature>
<keyword evidence="2" id="KW-0238">DNA-binding</keyword>
<evidence type="ECO:0000259" key="4">
    <source>
        <dbReference type="PROSITE" id="PS51898"/>
    </source>
</evidence>
<comment type="similarity">
    <text evidence="1">Belongs to the 'phage' integrase family.</text>
</comment>
<keyword evidence="3" id="KW-0233">DNA recombination</keyword>
<dbReference type="PANTHER" id="PTHR30349:SF41">
    <property type="entry name" value="INTEGRASE_RECOMBINASE PROTEIN MJ0367-RELATED"/>
    <property type="match status" value="1"/>
</dbReference>
<reference evidence="5 6" key="1">
    <citation type="submission" date="2018-12" db="EMBL/GenBank/DDBJ databases">
        <authorList>
            <person name="Toschakov S.V."/>
        </authorList>
    </citation>
    <scope>NUCLEOTIDE SEQUENCE [LARGE SCALE GENOMIC DNA]</scope>
    <source>
        <strain evidence="5 6">GM2012</strain>
    </source>
</reference>
<accession>A0A432ML74</accession>
<dbReference type="RefSeq" id="WP_126724884.1">
    <property type="nucleotide sequence ID" value="NZ_RYZH01000013.1"/>
</dbReference>
<protein>
    <recommendedName>
        <fullName evidence="4">Tyr recombinase domain-containing protein</fullName>
    </recommendedName>
</protein>
<dbReference type="SUPFAM" id="SSF56349">
    <property type="entry name" value="DNA breaking-rejoining enzymes"/>
    <property type="match status" value="1"/>
</dbReference>
<dbReference type="Proteomes" id="UP000280296">
    <property type="component" value="Unassembled WGS sequence"/>
</dbReference>
<dbReference type="PANTHER" id="PTHR30349">
    <property type="entry name" value="PHAGE INTEGRASE-RELATED"/>
    <property type="match status" value="1"/>
</dbReference>
<evidence type="ECO:0000313" key="6">
    <source>
        <dbReference type="Proteomes" id="UP000280296"/>
    </source>
</evidence>
<gene>
    <name evidence="5" type="ORF">TsocGM_08540</name>
</gene>
<dbReference type="InterPro" id="IPR010998">
    <property type="entry name" value="Integrase_recombinase_N"/>
</dbReference>
<evidence type="ECO:0000256" key="3">
    <source>
        <dbReference type="ARBA" id="ARBA00023172"/>
    </source>
</evidence>
<evidence type="ECO:0000313" key="5">
    <source>
        <dbReference type="EMBL" id="RUL88174.1"/>
    </source>
</evidence>
<dbReference type="GO" id="GO:0006310">
    <property type="term" value="P:DNA recombination"/>
    <property type="evidence" value="ECO:0007669"/>
    <property type="project" value="UniProtKB-KW"/>
</dbReference>
<dbReference type="OrthoDB" id="9803188at2"/>
<dbReference type="InterPro" id="IPR002104">
    <property type="entry name" value="Integrase_catalytic"/>
</dbReference>
<organism evidence="5 6">
    <name type="scientific">Tautonia sociabilis</name>
    <dbReference type="NCBI Taxonomy" id="2080755"/>
    <lineage>
        <taxon>Bacteria</taxon>
        <taxon>Pseudomonadati</taxon>
        <taxon>Planctomycetota</taxon>
        <taxon>Planctomycetia</taxon>
        <taxon>Isosphaerales</taxon>
        <taxon>Isosphaeraceae</taxon>
        <taxon>Tautonia</taxon>
    </lineage>
</organism>
<dbReference type="Pfam" id="PF00589">
    <property type="entry name" value="Phage_integrase"/>
    <property type="match status" value="1"/>
</dbReference>